<organism evidence="1 2">
    <name type="scientific">Aromia moschata</name>
    <dbReference type="NCBI Taxonomy" id="1265417"/>
    <lineage>
        <taxon>Eukaryota</taxon>
        <taxon>Metazoa</taxon>
        <taxon>Ecdysozoa</taxon>
        <taxon>Arthropoda</taxon>
        <taxon>Hexapoda</taxon>
        <taxon>Insecta</taxon>
        <taxon>Pterygota</taxon>
        <taxon>Neoptera</taxon>
        <taxon>Endopterygota</taxon>
        <taxon>Coleoptera</taxon>
        <taxon>Polyphaga</taxon>
        <taxon>Cucujiformia</taxon>
        <taxon>Chrysomeloidea</taxon>
        <taxon>Cerambycidae</taxon>
        <taxon>Cerambycinae</taxon>
        <taxon>Callichromatini</taxon>
        <taxon>Aromia</taxon>
    </lineage>
</organism>
<reference evidence="1" key="1">
    <citation type="journal article" date="2023" name="Insect Mol. Biol.">
        <title>Genome sequencing provides insights into the evolution of gene families encoding plant cell wall-degrading enzymes in longhorned beetles.</title>
        <authorList>
            <person name="Shin N.R."/>
            <person name="Okamura Y."/>
            <person name="Kirsch R."/>
            <person name="Pauchet Y."/>
        </authorList>
    </citation>
    <scope>NUCLEOTIDE SEQUENCE</scope>
    <source>
        <strain evidence="1">AMC_N1</strain>
    </source>
</reference>
<evidence type="ECO:0000313" key="2">
    <source>
        <dbReference type="Proteomes" id="UP001162162"/>
    </source>
</evidence>
<accession>A0AAV8X7X1</accession>
<comment type="caution">
    <text evidence="1">The sequence shown here is derived from an EMBL/GenBank/DDBJ whole genome shotgun (WGS) entry which is preliminary data.</text>
</comment>
<dbReference type="EMBL" id="JAPWTK010000937">
    <property type="protein sequence ID" value="KAJ8935069.1"/>
    <property type="molecule type" value="Genomic_DNA"/>
</dbReference>
<dbReference type="InterPro" id="IPR036397">
    <property type="entry name" value="RNaseH_sf"/>
</dbReference>
<dbReference type="AlphaFoldDB" id="A0AAV8X7X1"/>
<sequence>MYLLHASADIISPYLPISLYVLRNLSYPTHTNTAVKGTRFESVEAVKAKATEVLNQLTEADFQHCFQQWKSRMERCRDRQREYIEGEKVATDKQNIIYNITLTSRQKVRKTMVYKNLLSGYEH</sequence>
<evidence type="ECO:0000313" key="1">
    <source>
        <dbReference type="EMBL" id="KAJ8935069.1"/>
    </source>
</evidence>
<dbReference type="Proteomes" id="UP001162162">
    <property type="component" value="Unassembled WGS sequence"/>
</dbReference>
<dbReference type="Gene3D" id="3.30.420.10">
    <property type="entry name" value="Ribonuclease H-like superfamily/Ribonuclease H"/>
    <property type="match status" value="1"/>
</dbReference>
<gene>
    <name evidence="1" type="ORF">NQ318_002832</name>
</gene>
<keyword evidence="2" id="KW-1185">Reference proteome</keyword>
<proteinExistence type="predicted"/>
<name>A0AAV8X7X1_9CUCU</name>
<protein>
    <submittedName>
        <fullName evidence="1">Uncharacterized protein</fullName>
    </submittedName>
</protein>
<dbReference type="GO" id="GO:0003676">
    <property type="term" value="F:nucleic acid binding"/>
    <property type="evidence" value="ECO:0007669"/>
    <property type="project" value="InterPro"/>
</dbReference>